<dbReference type="InterPro" id="IPR010255">
    <property type="entry name" value="Haem_peroxidase_sf"/>
</dbReference>
<organism evidence="2">
    <name type="scientific">Schizaphis graminum</name>
    <name type="common">Green bug aphid</name>
    <dbReference type="NCBI Taxonomy" id="13262"/>
    <lineage>
        <taxon>Eukaryota</taxon>
        <taxon>Metazoa</taxon>
        <taxon>Ecdysozoa</taxon>
        <taxon>Arthropoda</taxon>
        <taxon>Hexapoda</taxon>
        <taxon>Insecta</taxon>
        <taxon>Pterygota</taxon>
        <taxon>Neoptera</taxon>
        <taxon>Paraneoptera</taxon>
        <taxon>Hemiptera</taxon>
        <taxon>Sternorrhyncha</taxon>
        <taxon>Aphidomorpha</taxon>
        <taxon>Aphidoidea</taxon>
        <taxon>Aphididae</taxon>
        <taxon>Aphidini</taxon>
        <taxon>Schizaphis</taxon>
    </lineage>
</organism>
<gene>
    <name evidence="2" type="primary">LPO_1</name>
    <name evidence="2" type="ORF">g.160734</name>
</gene>
<dbReference type="Gene3D" id="1.10.640.10">
    <property type="entry name" value="Haem peroxidase domain superfamily, animal type"/>
    <property type="match status" value="1"/>
</dbReference>
<keyword evidence="1 2" id="KW-0560">Oxidoreductase</keyword>
<dbReference type="SUPFAM" id="SSF48113">
    <property type="entry name" value="Heme-dependent peroxidases"/>
    <property type="match status" value="1"/>
</dbReference>
<dbReference type="PROSITE" id="PS50292">
    <property type="entry name" value="PEROXIDASE_3"/>
    <property type="match status" value="1"/>
</dbReference>
<dbReference type="PANTHER" id="PTHR11475">
    <property type="entry name" value="OXIDASE/PEROXIDASE"/>
    <property type="match status" value="1"/>
</dbReference>
<accession>A0A2S2N7J8</accession>
<dbReference type="InterPro" id="IPR019791">
    <property type="entry name" value="Haem_peroxidase_animal"/>
</dbReference>
<keyword evidence="1 2" id="KW-0575">Peroxidase</keyword>
<dbReference type="GO" id="GO:0004601">
    <property type="term" value="F:peroxidase activity"/>
    <property type="evidence" value="ECO:0007669"/>
    <property type="project" value="UniProtKB-KW"/>
</dbReference>
<proteinExistence type="predicted"/>
<name>A0A2S2N7J8_SCHGA</name>
<dbReference type="Pfam" id="PF03098">
    <property type="entry name" value="An_peroxidase"/>
    <property type="match status" value="1"/>
</dbReference>
<dbReference type="PANTHER" id="PTHR11475:SF106">
    <property type="entry name" value="CURLY SU"/>
    <property type="match status" value="1"/>
</dbReference>
<dbReference type="GO" id="GO:0020037">
    <property type="term" value="F:heme binding"/>
    <property type="evidence" value="ECO:0007669"/>
    <property type="project" value="InterPro"/>
</dbReference>
<protein>
    <submittedName>
        <fullName evidence="2">Lactoperoxidase</fullName>
    </submittedName>
</protein>
<dbReference type="InterPro" id="IPR037120">
    <property type="entry name" value="Haem_peroxidase_sf_animal"/>
</dbReference>
<evidence type="ECO:0000256" key="1">
    <source>
        <dbReference type="ARBA" id="ARBA00022559"/>
    </source>
</evidence>
<reference evidence="2" key="1">
    <citation type="submission" date="2018-04" db="EMBL/GenBank/DDBJ databases">
        <title>Transcriptome of Schizaphis graminum biotype I.</title>
        <authorList>
            <person name="Scully E.D."/>
            <person name="Geib S.M."/>
            <person name="Palmer N.A."/>
            <person name="Koch K."/>
            <person name="Bradshaw J."/>
            <person name="Heng-Moss T."/>
            <person name="Sarath G."/>
        </authorList>
    </citation>
    <scope>NUCLEOTIDE SEQUENCE</scope>
</reference>
<dbReference type="AlphaFoldDB" id="A0A2S2N7J8"/>
<dbReference type="GO" id="GO:0006979">
    <property type="term" value="P:response to oxidative stress"/>
    <property type="evidence" value="ECO:0007669"/>
    <property type="project" value="InterPro"/>
</dbReference>
<evidence type="ECO:0000313" key="2">
    <source>
        <dbReference type="EMBL" id="MBY13194.1"/>
    </source>
</evidence>
<dbReference type="EMBL" id="GGMR01000575">
    <property type="protein sequence ID" value="MBY13194.1"/>
    <property type="molecule type" value="Transcribed_RNA"/>
</dbReference>
<sequence length="164" mass="18438">MAQVTNHLFQEPANDYGKDLASINIQRAREHGIPSYSAWRQYCKLPAIKSWSSMLTDISNATVKAYYDLYTTPEDVDLWSAGVSERSIDDSIVGPTFGCIIAKTFSDLKKGDRFWYENPGLPNSFTLGNCPMYIIIIGTTGTSLLRNLGKKFTEIKSDLFIYTN</sequence>